<protein>
    <submittedName>
        <fullName evidence="1">Uncharacterized protein</fullName>
    </submittedName>
</protein>
<reference evidence="1" key="1">
    <citation type="journal article" date="2021" name="Proc. Natl. Acad. Sci. U.S.A.">
        <title>A Catalog of Tens of Thousands of Viruses from Human Metagenomes Reveals Hidden Associations with Chronic Diseases.</title>
        <authorList>
            <person name="Tisza M.J."/>
            <person name="Buck C.B."/>
        </authorList>
    </citation>
    <scope>NUCLEOTIDE SEQUENCE</scope>
    <source>
        <strain evidence="1">CtG4L18</strain>
    </source>
</reference>
<proteinExistence type="predicted"/>
<organism evidence="1">
    <name type="scientific">Podoviridae sp. ctG4L18</name>
    <dbReference type="NCBI Taxonomy" id="2825234"/>
    <lineage>
        <taxon>Viruses</taxon>
        <taxon>Duplodnaviria</taxon>
        <taxon>Heunggongvirae</taxon>
        <taxon>Uroviricota</taxon>
        <taxon>Caudoviricetes</taxon>
    </lineage>
</organism>
<sequence>MRCKTSELMVDRQAFLVYAVYKSKTSARVGQPLNRSSTGVLYAGEDRGENLFQL</sequence>
<evidence type="ECO:0000313" key="1">
    <source>
        <dbReference type="EMBL" id="DAF96279.1"/>
    </source>
</evidence>
<dbReference type="EMBL" id="BK016114">
    <property type="protein sequence ID" value="DAF96279.1"/>
    <property type="molecule type" value="Genomic_DNA"/>
</dbReference>
<accession>A0A8S5UP80</accession>
<name>A0A8S5UP80_9CAUD</name>